<dbReference type="AlphaFoldDB" id="A0AAV9Z0N5"/>
<dbReference type="EMBL" id="JAWWNJ010000255">
    <property type="protein sequence ID" value="KAK6966809.1"/>
    <property type="molecule type" value="Genomic_DNA"/>
</dbReference>
<sequence>MGEETQSDDAGERGASDARNSRQKMLCDGQRRVGGGEWPEGPKCGCGQNLSMRANATRWKLGNSGGGGYRVVDRKGDAFGRARGAERPEKPKTAVQAGIDGAAERDALQPGNLRGYRAGPDAAGERETLERENEGGVGRIVLVRLGDASEGYGAAEGPGEAKTGEYVEIDGASERYALRARKLRRRGAHSGGISLQCVQGS</sequence>
<proteinExistence type="predicted"/>
<evidence type="ECO:0000313" key="3">
    <source>
        <dbReference type="Proteomes" id="UP001362999"/>
    </source>
</evidence>
<evidence type="ECO:0000256" key="1">
    <source>
        <dbReference type="SAM" id="MobiDB-lite"/>
    </source>
</evidence>
<feature type="region of interest" description="Disordered" evidence="1">
    <location>
        <begin position="1"/>
        <end position="44"/>
    </location>
</feature>
<feature type="compositionally biased region" description="Basic and acidic residues" evidence="1">
    <location>
        <begin position="123"/>
        <end position="133"/>
    </location>
</feature>
<gene>
    <name evidence="2" type="ORF">R3P38DRAFT_2815725</name>
</gene>
<reference evidence="2 3" key="1">
    <citation type="journal article" date="2024" name="J Genomics">
        <title>Draft genome sequencing and assembly of Favolaschia claudopus CIRM-BRFM 2984 isolated from oak limbs.</title>
        <authorList>
            <person name="Navarro D."/>
            <person name="Drula E."/>
            <person name="Chaduli D."/>
            <person name="Cazenave R."/>
            <person name="Ahrendt S."/>
            <person name="Wang J."/>
            <person name="Lipzen A."/>
            <person name="Daum C."/>
            <person name="Barry K."/>
            <person name="Grigoriev I.V."/>
            <person name="Favel A."/>
            <person name="Rosso M.N."/>
            <person name="Martin F."/>
        </authorList>
    </citation>
    <scope>NUCLEOTIDE SEQUENCE [LARGE SCALE GENOMIC DNA]</scope>
    <source>
        <strain evidence="2 3">CIRM-BRFM 2984</strain>
    </source>
</reference>
<feature type="compositionally biased region" description="Basic and acidic residues" evidence="1">
    <location>
        <begin position="10"/>
        <end position="20"/>
    </location>
</feature>
<feature type="compositionally biased region" description="Basic and acidic residues" evidence="1">
    <location>
        <begin position="80"/>
        <end position="92"/>
    </location>
</feature>
<feature type="region of interest" description="Disordered" evidence="1">
    <location>
        <begin position="80"/>
        <end position="133"/>
    </location>
</feature>
<accession>A0AAV9Z0N5</accession>
<keyword evidence="3" id="KW-1185">Reference proteome</keyword>
<comment type="caution">
    <text evidence="2">The sequence shown here is derived from an EMBL/GenBank/DDBJ whole genome shotgun (WGS) entry which is preliminary data.</text>
</comment>
<evidence type="ECO:0000313" key="2">
    <source>
        <dbReference type="EMBL" id="KAK6966809.1"/>
    </source>
</evidence>
<protein>
    <submittedName>
        <fullName evidence="2">Uncharacterized protein</fullName>
    </submittedName>
</protein>
<name>A0AAV9Z0N5_9AGAR</name>
<organism evidence="2 3">
    <name type="scientific">Favolaschia claudopus</name>
    <dbReference type="NCBI Taxonomy" id="2862362"/>
    <lineage>
        <taxon>Eukaryota</taxon>
        <taxon>Fungi</taxon>
        <taxon>Dikarya</taxon>
        <taxon>Basidiomycota</taxon>
        <taxon>Agaricomycotina</taxon>
        <taxon>Agaricomycetes</taxon>
        <taxon>Agaricomycetidae</taxon>
        <taxon>Agaricales</taxon>
        <taxon>Marasmiineae</taxon>
        <taxon>Mycenaceae</taxon>
        <taxon>Favolaschia</taxon>
    </lineage>
</organism>
<dbReference type="Proteomes" id="UP001362999">
    <property type="component" value="Unassembled WGS sequence"/>
</dbReference>